<evidence type="ECO:0000259" key="1">
    <source>
        <dbReference type="Pfam" id="PF16064"/>
    </source>
</evidence>
<proteinExistence type="predicted"/>
<evidence type="ECO:0000313" key="2">
    <source>
        <dbReference type="EMBL" id="KAL1492508.1"/>
    </source>
</evidence>
<organism evidence="2 3">
    <name type="scientific">Hypothenemus hampei</name>
    <name type="common">Coffee berry borer</name>
    <dbReference type="NCBI Taxonomy" id="57062"/>
    <lineage>
        <taxon>Eukaryota</taxon>
        <taxon>Metazoa</taxon>
        <taxon>Ecdysozoa</taxon>
        <taxon>Arthropoda</taxon>
        <taxon>Hexapoda</taxon>
        <taxon>Insecta</taxon>
        <taxon>Pterygota</taxon>
        <taxon>Neoptera</taxon>
        <taxon>Endopterygota</taxon>
        <taxon>Coleoptera</taxon>
        <taxon>Polyphaga</taxon>
        <taxon>Cucujiformia</taxon>
        <taxon>Curculionidae</taxon>
        <taxon>Scolytinae</taxon>
        <taxon>Hypothenemus</taxon>
    </lineage>
</organism>
<comment type="caution">
    <text evidence="2">The sequence shown here is derived from an EMBL/GenBank/DDBJ whole genome shotgun (WGS) entry which is preliminary data.</text>
</comment>
<accession>A0ABD1ED97</accession>
<reference evidence="2 3" key="1">
    <citation type="submission" date="2024-05" db="EMBL/GenBank/DDBJ databases">
        <title>Genetic variation in Jamaican populations of the coffee berry borer (Hypothenemus hampei).</title>
        <authorList>
            <person name="Errbii M."/>
            <person name="Myrie A."/>
        </authorList>
    </citation>
    <scope>NUCLEOTIDE SEQUENCE [LARGE SCALE GENOMIC DNA]</scope>
    <source>
        <strain evidence="2">JA-Hopewell-2020-01-JO</strain>
        <tissue evidence="2">Whole body</tissue>
    </source>
</reference>
<protein>
    <recommendedName>
        <fullName evidence="1">DUF4806 domain-containing protein</fullName>
    </recommendedName>
</protein>
<dbReference type="AlphaFoldDB" id="A0ABD1ED97"/>
<feature type="domain" description="DUF4806" evidence="1">
    <location>
        <begin position="38"/>
        <end position="109"/>
    </location>
</feature>
<keyword evidence="3" id="KW-1185">Reference proteome</keyword>
<dbReference type="EMBL" id="JBDJPC010000008">
    <property type="protein sequence ID" value="KAL1492508.1"/>
    <property type="molecule type" value="Genomic_DNA"/>
</dbReference>
<gene>
    <name evidence="2" type="ORF">ABEB36_010752</name>
</gene>
<dbReference type="PANTHER" id="PTHR34153">
    <property type="entry name" value="SI:CH211-262H13.3-RELATED-RELATED"/>
    <property type="match status" value="1"/>
</dbReference>
<sequence>MMIVLKRTENLDARLKSIESELSHKRDVIVSENEDEAITLPLESVQQLEEFEATLQDKKTFKKMIQRFKFCEGRKITRLTNLILNKLISDELASEFSWHGKKGKKIFKENKAVKANCASCTDTEIEIAVGHWLAQASTRINRRTLPKKRNM</sequence>
<evidence type="ECO:0000313" key="3">
    <source>
        <dbReference type="Proteomes" id="UP001566132"/>
    </source>
</evidence>
<name>A0ABD1ED97_HYPHA</name>
<dbReference type="Pfam" id="PF16064">
    <property type="entry name" value="DUF4806"/>
    <property type="match status" value="1"/>
</dbReference>
<dbReference type="PANTHER" id="PTHR34153:SF2">
    <property type="entry name" value="SI:CH211-262H13.3-RELATED"/>
    <property type="match status" value="1"/>
</dbReference>
<dbReference type="Proteomes" id="UP001566132">
    <property type="component" value="Unassembled WGS sequence"/>
</dbReference>
<dbReference type="InterPro" id="IPR032071">
    <property type="entry name" value="DUF4806"/>
</dbReference>